<accession>A0A9D1J982</accession>
<dbReference type="GO" id="GO:0000976">
    <property type="term" value="F:transcription cis-regulatory region binding"/>
    <property type="evidence" value="ECO:0007669"/>
    <property type="project" value="TreeGrafter"/>
</dbReference>
<name>A0A9D1J982_9FIRM</name>
<dbReference type="HAMAP" id="MF_01008">
    <property type="entry name" value="MraZ"/>
    <property type="match status" value="1"/>
</dbReference>
<dbReference type="GO" id="GO:0005737">
    <property type="term" value="C:cytoplasm"/>
    <property type="evidence" value="ECO:0007669"/>
    <property type="project" value="UniProtKB-UniRule"/>
</dbReference>
<dbReference type="GO" id="GO:0003700">
    <property type="term" value="F:DNA-binding transcription factor activity"/>
    <property type="evidence" value="ECO:0007669"/>
    <property type="project" value="UniProtKB-UniRule"/>
</dbReference>
<keyword evidence="6 7" id="KW-0804">Transcription</keyword>
<dbReference type="CDD" id="cd16320">
    <property type="entry name" value="MraZ_N"/>
    <property type="match status" value="1"/>
</dbReference>
<organism evidence="9 10">
    <name type="scientific">Candidatus Coproplasma avicola</name>
    <dbReference type="NCBI Taxonomy" id="2840744"/>
    <lineage>
        <taxon>Bacteria</taxon>
        <taxon>Bacillati</taxon>
        <taxon>Bacillota</taxon>
        <taxon>Clostridia</taxon>
        <taxon>Eubacteriales</taxon>
        <taxon>Candidatus Coproplasma</taxon>
    </lineage>
</organism>
<evidence type="ECO:0000256" key="6">
    <source>
        <dbReference type="ARBA" id="ARBA00023163"/>
    </source>
</evidence>
<evidence type="ECO:0000256" key="5">
    <source>
        <dbReference type="ARBA" id="ARBA00023125"/>
    </source>
</evidence>
<keyword evidence="4 7" id="KW-0805">Transcription regulation</keyword>
<keyword evidence="2 7" id="KW-0963">Cytoplasm</keyword>
<keyword evidence="9" id="KW-0132">Cell division</keyword>
<dbReference type="PANTHER" id="PTHR34701:SF1">
    <property type="entry name" value="TRANSCRIPTIONAL REGULATOR MRAZ"/>
    <property type="match status" value="1"/>
</dbReference>
<dbReference type="GO" id="GO:0009295">
    <property type="term" value="C:nucleoid"/>
    <property type="evidence" value="ECO:0007669"/>
    <property type="project" value="UniProtKB-SubCell"/>
</dbReference>
<protein>
    <recommendedName>
        <fullName evidence="1 7">Transcriptional regulator MraZ</fullName>
    </recommendedName>
</protein>
<gene>
    <name evidence="7" type="primary">mraZ</name>
    <name evidence="9" type="ORF">IAB94_03430</name>
</gene>
<dbReference type="InterPro" id="IPR035644">
    <property type="entry name" value="MraZ_C"/>
</dbReference>
<feature type="domain" description="SpoVT-AbrB" evidence="8">
    <location>
        <begin position="7"/>
        <end position="49"/>
    </location>
</feature>
<dbReference type="GO" id="GO:2000143">
    <property type="term" value="P:negative regulation of DNA-templated transcription initiation"/>
    <property type="evidence" value="ECO:0007669"/>
    <property type="project" value="TreeGrafter"/>
</dbReference>
<keyword evidence="9" id="KW-0131">Cell cycle</keyword>
<dbReference type="InterPro" id="IPR003444">
    <property type="entry name" value="MraZ"/>
</dbReference>
<reference evidence="9" key="1">
    <citation type="submission" date="2020-10" db="EMBL/GenBank/DDBJ databases">
        <authorList>
            <person name="Gilroy R."/>
        </authorList>
    </citation>
    <scope>NUCLEOTIDE SEQUENCE</scope>
    <source>
        <strain evidence="9">ChiW16-3235</strain>
    </source>
</reference>
<dbReference type="InterPro" id="IPR007159">
    <property type="entry name" value="SpoVT-AbrB_dom"/>
</dbReference>
<dbReference type="PROSITE" id="PS51740">
    <property type="entry name" value="SPOVT_ABRB"/>
    <property type="match status" value="2"/>
</dbReference>
<dbReference type="InterPro" id="IPR038619">
    <property type="entry name" value="MraZ_sf"/>
</dbReference>
<evidence type="ECO:0000256" key="4">
    <source>
        <dbReference type="ARBA" id="ARBA00023015"/>
    </source>
</evidence>
<feature type="domain" description="SpoVT-AbrB" evidence="8">
    <location>
        <begin position="78"/>
        <end position="124"/>
    </location>
</feature>
<dbReference type="Pfam" id="PF02381">
    <property type="entry name" value="MraZ"/>
    <property type="match status" value="2"/>
</dbReference>
<evidence type="ECO:0000313" key="9">
    <source>
        <dbReference type="EMBL" id="HIR67086.1"/>
    </source>
</evidence>
<dbReference type="InterPro" id="IPR020603">
    <property type="entry name" value="MraZ_dom"/>
</dbReference>
<dbReference type="SUPFAM" id="SSF89447">
    <property type="entry name" value="AbrB/MazE/MraZ-like"/>
    <property type="match status" value="1"/>
</dbReference>
<dbReference type="Proteomes" id="UP000823913">
    <property type="component" value="Unassembled WGS sequence"/>
</dbReference>
<evidence type="ECO:0000256" key="2">
    <source>
        <dbReference type="ARBA" id="ARBA00022490"/>
    </source>
</evidence>
<dbReference type="PANTHER" id="PTHR34701">
    <property type="entry name" value="TRANSCRIPTIONAL REGULATOR MRAZ"/>
    <property type="match status" value="1"/>
</dbReference>
<proteinExistence type="inferred from homology"/>
<dbReference type="CDD" id="cd16321">
    <property type="entry name" value="MraZ_C"/>
    <property type="match status" value="1"/>
</dbReference>
<sequence>MALFTGEYFHQLDAKNRIRIPTKLKDGLGKEFYFAFGTNHCIFVFTKERMESILQKLEETPMSDLAAQKRVRMFARKCVQVTEDNQGRILLSPEFRRHALFENDDKDIVIIGAVSRVEIWNKRVYDEYTADMETDFDAMFSQLEI</sequence>
<comment type="subunit">
    <text evidence="7">Forms oligomers.</text>
</comment>
<evidence type="ECO:0000256" key="3">
    <source>
        <dbReference type="ARBA" id="ARBA00022737"/>
    </source>
</evidence>
<reference evidence="9" key="2">
    <citation type="journal article" date="2021" name="PeerJ">
        <title>Extensive microbial diversity within the chicken gut microbiome revealed by metagenomics and culture.</title>
        <authorList>
            <person name="Gilroy R."/>
            <person name="Ravi A."/>
            <person name="Getino M."/>
            <person name="Pursley I."/>
            <person name="Horton D.L."/>
            <person name="Alikhan N.F."/>
            <person name="Baker D."/>
            <person name="Gharbi K."/>
            <person name="Hall N."/>
            <person name="Watson M."/>
            <person name="Adriaenssens E.M."/>
            <person name="Foster-Nyarko E."/>
            <person name="Jarju S."/>
            <person name="Secka A."/>
            <person name="Antonio M."/>
            <person name="Oren A."/>
            <person name="Chaudhuri R.R."/>
            <person name="La Ragione R."/>
            <person name="Hildebrand F."/>
            <person name="Pallen M.J."/>
        </authorList>
    </citation>
    <scope>NUCLEOTIDE SEQUENCE</scope>
    <source>
        <strain evidence="9">ChiW16-3235</strain>
    </source>
</reference>
<evidence type="ECO:0000256" key="7">
    <source>
        <dbReference type="HAMAP-Rule" id="MF_01008"/>
    </source>
</evidence>
<evidence type="ECO:0000259" key="8">
    <source>
        <dbReference type="PROSITE" id="PS51740"/>
    </source>
</evidence>
<dbReference type="GO" id="GO:0051301">
    <property type="term" value="P:cell division"/>
    <property type="evidence" value="ECO:0007669"/>
    <property type="project" value="UniProtKB-KW"/>
</dbReference>
<evidence type="ECO:0000313" key="10">
    <source>
        <dbReference type="Proteomes" id="UP000823913"/>
    </source>
</evidence>
<comment type="similarity">
    <text evidence="7">Belongs to the MraZ family.</text>
</comment>
<comment type="subcellular location">
    <subcellularLocation>
        <location evidence="7">Cytoplasm</location>
        <location evidence="7">Nucleoid</location>
    </subcellularLocation>
</comment>
<dbReference type="Gene3D" id="3.40.1550.20">
    <property type="entry name" value="Transcriptional regulator MraZ domain"/>
    <property type="match status" value="1"/>
</dbReference>
<evidence type="ECO:0000256" key="1">
    <source>
        <dbReference type="ARBA" id="ARBA00013860"/>
    </source>
</evidence>
<dbReference type="EMBL" id="DVHK01000076">
    <property type="protein sequence ID" value="HIR67086.1"/>
    <property type="molecule type" value="Genomic_DNA"/>
</dbReference>
<dbReference type="AlphaFoldDB" id="A0A9D1J982"/>
<keyword evidence="3" id="KW-0677">Repeat</keyword>
<dbReference type="InterPro" id="IPR037914">
    <property type="entry name" value="SpoVT-AbrB_sf"/>
</dbReference>
<dbReference type="InterPro" id="IPR035642">
    <property type="entry name" value="MraZ_N"/>
</dbReference>
<comment type="caution">
    <text evidence="9">The sequence shown here is derived from an EMBL/GenBank/DDBJ whole genome shotgun (WGS) entry which is preliminary data.</text>
</comment>
<keyword evidence="5 7" id="KW-0238">DNA-binding</keyword>